<dbReference type="RefSeq" id="WP_153506817.1">
    <property type="nucleotide sequence ID" value="NZ_JABJWZ010000033.1"/>
</dbReference>
<evidence type="ECO:0000256" key="1">
    <source>
        <dbReference type="SAM" id="Phobius"/>
    </source>
</evidence>
<evidence type="ECO:0000313" key="3">
    <source>
        <dbReference type="EMBL" id="MBB1257312.1"/>
    </source>
</evidence>
<keyword evidence="1" id="KW-0812">Transmembrane</keyword>
<reference evidence="4 5" key="1">
    <citation type="submission" date="2020-05" db="EMBL/GenBank/DDBJ databases">
        <title>Classification of alakaliphilic streptomycetes isolated from an alkaline soil next to Lonar Crater, India and a proposal for the recognition of Streptomyces alkaliterrae sp. nov.</title>
        <authorList>
            <person name="Golinska P."/>
        </authorList>
    </citation>
    <scope>NUCLEOTIDE SEQUENCE [LARGE SCALE GENOMIC DNA]</scope>
    <source>
        <strain evidence="5">OF3</strain>
        <strain evidence="4">OF8</strain>
    </source>
</reference>
<accession>A0A7W3WRR4</accession>
<evidence type="ECO:0000313" key="2">
    <source>
        <dbReference type="EMBL" id="MBB1252963.1"/>
    </source>
</evidence>
<dbReference type="EMBL" id="JABJWZ010000033">
    <property type="protein sequence ID" value="MBB1252963.1"/>
    <property type="molecule type" value="Genomic_DNA"/>
</dbReference>
<dbReference type="EMBL" id="JABJXA010000002">
    <property type="protein sequence ID" value="MBB1257312.1"/>
    <property type="molecule type" value="Genomic_DNA"/>
</dbReference>
<proteinExistence type="predicted"/>
<feature type="transmembrane region" description="Helical" evidence="1">
    <location>
        <begin position="34"/>
        <end position="52"/>
    </location>
</feature>
<dbReference type="AlphaFoldDB" id="A0A7W3WRR4"/>
<name>A0A7W3WRR4_9ACTN</name>
<organism evidence="3 4">
    <name type="scientific">Streptomyces alkaliterrae</name>
    <dbReference type="NCBI Taxonomy" id="2213162"/>
    <lineage>
        <taxon>Bacteria</taxon>
        <taxon>Bacillati</taxon>
        <taxon>Actinomycetota</taxon>
        <taxon>Actinomycetes</taxon>
        <taxon>Kitasatosporales</taxon>
        <taxon>Streptomycetaceae</taxon>
        <taxon>Streptomyces</taxon>
    </lineage>
</organism>
<dbReference type="Proteomes" id="UP000517765">
    <property type="component" value="Unassembled WGS sequence"/>
</dbReference>
<keyword evidence="1" id="KW-1133">Transmembrane helix</keyword>
<protein>
    <submittedName>
        <fullName evidence="3">Uncharacterized protein</fullName>
    </submittedName>
</protein>
<dbReference type="Proteomes" id="UP000525686">
    <property type="component" value="Unassembled WGS sequence"/>
</dbReference>
<comment type="caution">
    <text evidence="3">The sequence shown here is derived from an EMBL/GenBank/DDBJ whole genome shotgun (WGS) entry which is preliminary data.</text>
</comment>
<keyword evidence="1" id="KW-0472">Membrane</keyword>
<evidence type="ECO:0000313" key="4">
    <source>
        <dbReference type="Proteomes" id="UP000517765"/>
    </source>
</evidence>
<gene>
    <name evidence="2" type="ORF">H3146_06215</name>
    <name evidence="3" type="ORF">H3147_00480</name>
</gene>
<evidence type="ECO:0000313" key="5">
    <source>
        <dbReference type="Proteomes" id="UP000525686"/>
    </source>
</evidence>
<reference evidence="3" key="2">
    <citation type="journal article" name="Syst. Appl. Microbiol.">
        <title>Streptomyces alkaliterrae sp. nov., isolated from an alkaline soil, and emended descriptions of Streptomyces alkaliphilus, Streptomyces calidiresistens and Streptomyces durbertensis.</title>
        <authorList>
            <person name="Swiecimska M."/>
            <person name="Golinska P."/>
            <person name="Nouioui I."/>
            <person name="Wypij M."/>
            <person name="Rai M."/>
            <person name="Sangal V."/>
            <person name="Goodfellow M."/>
        </authorList>
    </citation>
    <scope>NUCLEOTIDE SEQUENCE</scope>
    <source>
        <strain evidence="2">OF3</strain>
        <strain evidence="3">OF8</strain>
    </source>
</reference>
<sequence length="56" mass="5569">MTGMTGSVKKMTVATLAALVAATAYSVALGGNGLLWFAWIVLGLVTLGLVTAEGGN</sequence>